<keyword evidence="5" id="KW-1185">Reference proteome</keyword>
<evidence type="ECO:0000313" key="4">
    <source>
        <dbReference type="EMBL" id="KAB5569515.1"/>
    </source>
</evidence>
<keyword evidence="2" id="KW-0333">Golgi apparatus</keyword>
<dbReference type="PANTHER" id="PTHR15954">
    <property type="entry name" value="VACUOLAR PROTEIN SORTING-ASSOCIATED PROTEIN 51 HOMOLOG"/>
    <property type="match status" value="1"/>
</dbReference>
<dbReference type="PANTHER" id="PTHR15954:SF4">
    <property type="entry name" value="VACUOLAR PROTEIN SORTING-ASSOCIATED PROTEIN 51 HOMOLOG"/>
    <property type="match status" value="1"/>
</dbReference>
<dbReference type="GO" id="GO:0015031">
    <property type="term" value="P:protein transport"/>
    <property type="evidence" value="ECO:0007669"/>
    <property type="project" value="UniProtKB-UniRule"/>
</dbReference>
<keyword evidence="2" id="KW-0653">Protein transport</keyword>
<dbReference type="GO" id="GO:0048193">
    <property type="term" value="P:Golgi vesicle transport"/>
    <property type="evidence" value="ECO:0007669"/>
    <property type="project" value="TreeGrafter"/>
</dbReference>
<sequence>MGEGDMTMDDKAKRMRDLLSSFYSPDPSVTNTNNPLKFGSLDVINTTSFDADQYMNLLVRKSNLEGLLQKHVEMASEIKNLDTDLQMLVYENYNKFISATDTIKRMKTNIVGMETNMEQLLDKACAKFLIFVLVEIMTVQSKSDGVNTKLFEKREHIEKLHRTRNLLRKVQFIYDLPSRLGKCIKSEAYADAVRFYIGAMPIFKAYGDSSFQDCKRASEEAMAMIIKNLQVYSSFPIKHMDRVATDVYFHSYCSSIFFGHIRLQLEISIRDDLNIHAFHKAIGVIYLHESVLFLGGKLFSDSESIQARAEAAVLLKQLDFPVDSLKAKLFEKLEQSLDGLQLTHEVIAIVSVESSNLSEQGNNTEPVPGSAHGALVSEFAEAVRAYQIIFPDSEKQLIKLSQDLITKHFEITSDYIKKWIPIANFLGVLRNWKDKLGLNDVTSILLENDMFLGVEYNVSGDRMLVMEETKISLEGLKLGCKKFGDVVIPMVDNKSNGGDLLMVCKEFDGDYIVPVDDNEIKVDGSGSVKIKMHDGTMKMVGEVKHLSKLERIIWKDVLLIDKVLHEALLPDYSSKAFRIAVKQYIKSTFSHLLHDISDSLNNPIQIPSELADALTNVYIKPKEKLEEHPLVVFLELGKSSVLQGSVNVLLDFRQLLEENLGGLQLSDLIVDWVQEGFQDFFRALHDQFLLLSGKNKSTIQDENSTGGMQVEKVVPGLVLEIAAYFSGGGGSGTHENGPAFVPGEICRTFHSAGEMLLQHYINMRTQRISILLRKRFTTPNWFKHKEPREVHMFVDLFLQELEAVESEAKQILPHGVLRKHRRSESNGSSASSLSNSLRDDKMSRSNTHRARSQLLEKHLAKLFKQKVEILTKTEYTQESVVTTVVKLCLKSLQEFVRLQTFNRSGFQQIQLDVQFLRAALKEIVEDEAAVDFLLDEVIVGASERCLDPIPLEPFILDKLIQVKLAK</sequence>
<feature type="region of interest" description="Disordered" evidence="3">
    <location>
        <begin position="815"/>
        <end position="848"/>
    </location>
</feature>
<reference evidence="5" key="1">
    <citation type="journal article" date="2019" name="Gigascience">
        <title>De novo genome assembly of the endangered Acer yangbiense, a plant species with extremely small populations endemic to Yunnan Province, China.</title>
        <authorList>
            <person name="Yang J."/>
            <person name="Wariss H.M."/>
            <person name="Tao L."/>
            <person name="Zhang R."/>
            <person name="Yun Q."/>
            <person name="Hollingsworth P."/>
            <person name="Dao Z."/>
            <person name="Luo G."/>
            <person name="Guo H."/>
            <person name="Ma Y."/>
            <person name="Sun W."/>
        </authorList>
    </citation>
    <scope>NUCLEOTIDE SEQUENCE [LARGE SCALE GENOMIC DNA]</scope>
    <source>
        <strain evidence="5">cv. br00</strain>
    </source>
</reference>
<dbReference type="GO" id="GO:0007041">
    <property type="term" value="P:lysosomal transport"/>
    <property type="evidence" value="ECO:0007669"/>
    <property type="project" value="TreeGrafter"/>
</dbReference>
<keyword evidence="2" id="KW-0445">Lipid transport</keyword>
<proteinExistence type="inferred from homology"/>
<comment type="function">
    <text evidence="2">Acts as component of the GARP complex that is involved in retrograde transport from early and late endosomes to the trans-Golgi network (TGN).</text>
</comment>
<dbReference type="Pfam" id="PF08700">
    <property type="entry name" value="VPS51_Exo84_N"/>
    <property type="match status" value="1"/>
</dbReference>
<dbReference type="AlphaFoldDB" id="A0A5N5NPK1"/>
<organism evidence="4 5">
    <name type="scientific">Salix brachista</name>
    <dbReference type="NCBI Taxonomy" id="2182728"/>
    <lineage>
        <taxon>Eukaryota</taxon>
        <taxon>Viridiplantae</taxon>
        <taxon>Streptophyta</taxon>
        <taxon>Embryophyta</taxon>
        <taxon>Tracheophyta</taxon>
        <taxon>Spermatophyta</taxon>
        <taxon>Magnoliopsida</taxon>
        <taxon>eudicotyledons</taxon>
        <taxon>Gunneridae</taxon>
        <taxon>Pentapetalae</taxon>
        <taxon>rosids</taxon>
        <taxon>fabids</taxon>
        <taxon>Malpighiales</taxon>
        <taxon>Salicaceae</taxon>
        <taxon>Saliceae</taxon>
        <taxon>Salix</taxon>
    </lineage>
</organism>
<dbReference type="EMBL" id="VDCV01000002">
    <property type="protein sequence ID" value="KAB5569515.1"/>
    <property type="molecule type" value="Genomic_DNA"/>
</dbReference>
<dbReference type="GO" id="GO:1990745">
    <property type="term" value="C:EARP complex"/>
    <property type="evidence" value="ECO:0007669"/>
    <property type="project" value="TreeGrafter"/>
</dbReference>
<feature type="compositionally biased region" description="Low complexity" evidence="3">
    <location>
        <begin position="825"/>
        <end position="836"/>
    </location>
</feature>
<dbReference type="GO" id="GO:0032456">
    <property type="term" value="P:endocytic recycling"/>
    <property type="evidence" value="ECO:0007669"/>
    <property type="project" value="TreeGrafter"/>
</dbReference>
<accession>A0A5N5NPK1</accession>
<evidence type="ECO:0000313" key="5">
    <source>
        <dbReference type="Proteomes" id="UP000326939"/>
    </source>
</evidence>
<dbReference type="GO" id="GO:0000938">
    <property type="term" value="C:GARP complex"/>
    <property type="evidence" value="ECO:0007669"/>
    <property type="project" value="UniProtKB-UniRule"/>
</dbReference>
<dbReference type="GO" id="GO:0016020">
    <property type="term" value="C:membrane"/>
    <property type="evidence" value="ECO:0007669"/>
    <property type="project" value="TreeGrafter"/>
</dbReference>
<dbReference type="InterPro" id="IPR014812">
    <property type="entry name" value="Vps51"/>
</dbReference>
<evidence type="ECO:0000256" key="1">
    <source>
        <dbReference type="ARBA" id="ARBA00006080"/>
    </source>
</evidence>
<dbReference type="Proteomes" id="UP000326939">
    <property type="component" value="Chromosome 2"/>
</dbReference>
<comment type="subcellular location">
    <subcellularLocation>
        <location evidence="2">Golgi apparatus</location>
        <location evidence="2">trans-Golgi network</location>
    </subcellularLocation>
</comment>
<dbReference type="GO" id="GO:0042147">
    <property type="term" value="P:retrograde transport, endosome to Golgi"/>
    <property type="evidence" value="ECO:0007669"/>
    <property type="project" value="UniProtKB-UniRule"/>
</dbReference>
<keyword evidence="2" id="KW-0813">Transport</keyword>
<gene>
    <name evidence="4" type="ORF">DKX38_003308</name>
</gene>
<comment type="caution">
    <text evidence="4">The sequence shown here is derived from an EMBL/GenBank/DDBJ whole genome shotgun (WGS) entry which is preliminary data.</text>
</comment>
<evidence type="ECO:0000256" key="2">
    <source>
        <dbReference type="RuleBase" id="RU368010"/>
    </source>
</evidence>
<comment type="subunit">
    <text evidence="2">Component of the Golgi-associated retrograde protein (GARP) complex.</text>
</comment>
<evidence type="ECO:0000256" key="3">
    <source>
        <dbReference type="SAM" id="MobiDB-lite"/>
    </source>
</evidence>
<protein>
    <recommendedName>
        <fullName evidence="2">Vacuolar protein sorting-associated protein 51 homolog</fullName>
    </recommendedName>
</protein>
<dbReference type="GO" id="GO:0006869">
    <property type="term" value="P:lipid transport"/>
    <property type="evidence" value="ECO:0007669"/>
    <property type="project" value="UniProtKB-UniRule"/>
</dbReference>
<dbReference type="GO" id="GO:0005829">
    <property type="term" value="C:cytosol"/>
    <property type="evidence" value="ECO:0007669"/>
    <property type="project" value="GOC"/>
</dbReference>
<dbReference type="GO" id="GO:0007030">
    <property type="term" value="P:Golgi organization"/>
    <property type="evidence" value="ECO:0007669"/>
    <property type="project" value="UniProtKB-UniRule"/>
</dbReference>
<comment type="similarity">
    <text evidence="1 2">Belongs to the VPS51 family.</text>
</comment>
<name>A0A5N5NPK1_9ROSI</name>